<dbReference type="NCBIfam" id="NF006617">
    <property type="entry name" value="PRK09184.1"/>
    <property type="match status" value="1"/>
</dbReference>
<evidence type="ECO:0000313" key="2">
    <source>
        <dbReference type="EMBL" id="TGD72660.1"/>
    </source>
</evidence>
<dbReference type="InterPro" id="IPR009081">
    <property type="entry name" value="PP-bd_ACP"/>
</dbReference>
<dbReference type="SUPFAM" id="SSF47336">
    <property type="entry name" value="ACP-like"/>
    <property type="match status" value="1"/>
</dbReference>
<name>A0A4Z0LZL6_9GAMM</name>
<gene>
    <name evidence="2" type="ORF">E4634_14155</name>
</gene>
<dbReference type="EMBL" id="SRLE01000009">
    <property type="protein sequence ID" value="TGD72660.1"/>
    <property type="molecule type" value="Genomic_DNA"/>
</dbReference>
<dbReference type="PROSITE" id="PS50075">
    <property type="entry name" value="CARRIER"/>
    <property type="match status" value="1"/>
</dbReference>
<reference evidence="2 3" key="1">
    <citation type="submission" date="2019-04" db="EMBL/GenBank/DDBJ databases">
        <title>Taxonomy of novel Haliea sp. from mangrove soil of West Coast of India.</title>
        <authorList>
            <person name="Verma A."/>
            <person name="Kumar P."/>
            <person name="Krishnamurthi S."/>
        </authorList>
    </citation>
    <scope>NUCLEOTIDE SEQUENCE [LARGE SCALE GENOMIC DNA]</scope>
    <source>
        <strain evidence="2 3">SAOS-164</strain>
    </source>
</reference>
<dbReference type="AlphaFoldDB" id="A0A4Z0LZL6"/>
<sequence>MVNQSSFEQEIAALLVEVLDLEDVRPDEIDPAAPLFGEGLGLDSIDALEVALAISQRYGVQMKAEEENTQQAFSNLQKLCEFIDSRR</sequence>
<dbReference type="Pfam" id="PF00550">
    <property type="entry name" value="PP-binding"/>
    <property type="match status" value="1"/>
</dbReference>
<evidence type="ECO:0000259" key="1">
    <source>
        <dbReference type="PROSITE" id="PS50075"/>
    </source>
</evidence>
<dbReference type="InterPro" id="IPR036736">
    <property type="entry name" value="ACP-like_sf"/>
</dbReference>
<dbReference type="SMART" id="SM01294">
    <property type="entry name" value="PKS_PP_betabranch"/>
    <property type="match status" value="1"/>
</dbReference>
<proteinExistence type="predicted"/>
<feature type="domain" description="Carrier" evidence="1">
    <location>
        <begin position="5"/>
        <end position="87"/>
    </location>
</feature>
<protein>
    <submittedName>
        <fullName evidence="2">Acyl carrier protein</fullName>
    </submittedName>
</protein>
<comment type="caution">
    <text evidence="2">The sequence shown here is derived from an EMBL/GenBank/DDBJ whole genome shotgun (WGS) entry which is preliminary data.</text>
</comment>
<organism evidence="2 3">
    <name type="scientific">Mangrovimicrobium sediminis</name>
    <dbReference type="NCBI Taxonomy" id="2562682"/>
    <lineage>
        <taxon>Bacteria</taxon>
        <taxon>Pseudomonadati</taxon>
        <taxon>Pseudomonadota</taxon>
        <taxon>Gammaproteobacteria</taxon>
        <taxon>Cellvibrionales</taxon>
        <taxon>Halieaceae</taxon>
        <taxon>Mangrovimicrobium</taxon>
    </lineage>
</organism>
<evidence type="ECO:0000313" key="3">
    <source>
        <dbReference type="Proteomes" id="UP000298050"/>
    </source>
</evidence>
<accession>A0A4Z0LZL6</accession>
<dbReference type="OrthoDB" id="9803943at2"/>
<keyword evidence="3" id="KW-1185">Reference proteome</keyword>
<dbReference type="RefSeq" id="WP_135444988.1">
    <property type="nucleotide sequence ID" value="NZ_SRLE01000009.1"/>
</dbReference>
<dbReference type="Proteomes" id="UP000298050">
    <property type="component" value="Unassembled WGS sequence"/>
</dbReference>
<dbReference type="Gene3D" id="1.10.1200.10">
    <property type="entry name" value="ACP-like"/>
    <property type="match status" value="1"/>
</dbReference>